<name>A0A1M4VZV2_9SPHI</name>
<sequence>MKLTLPLIIVFLLSTGISSGQNVLTKPVLKKQHSVKRKKTALLEKMEKEYKIENDGCIVVNKYSPEQRLKRYPFSKAIKIAAVSYRFTPGQIINPEDIIKQRLHIKDGLLDTTSILEFIQLGSAQTDSLTQLIFNTIYLKTEALHTEEFGACFNPRNSILFYNDKGKIFEYITVCFECQKFESSNTKLNIGDPCTQKYELLRKFFMSIGIKNGV</sequence>
<protein>
    <submittedName>
        <fullName evidence="1">Uncharacterized protein</fullName>
    </submittedName>
</protein>
<evidence type="ECO:0000313" key="2">
    <source>
        <dbReference type="Proteomes" id="UP000184287"/>
    </source>
</evidence>
<keyword evidence="2" id="KW-1185">Reference proteome</keyword>
<dbReference type="RefSeq" id="WP_073228322.1">
    <property type="nucleotide sequence ID" value="NZ_FQUQ01000001.1"/>
</dbReference>
<dbReference type="OrthoDB" id="656959at2"/>
<dbReference type="STRING" id="288992.SAMN04488522_1011079"/>
<proteinExistence type="predicted"/>
<dbReference type="AlphaFoldDB" id="A0A1M4VZV2"/>
<organism evidence="1 2">
    <name type="scientific">Pedobacter caeni</name>
    <dbReference type="NCBI Taxonomy" id="288992"/>
    <lineage>
        <taxon>Bacteria</taxon>
        <taxon>Pseudomonadati</taxon>
        <taxon>Bacteroidota</taxon>
        <taxon>Sphingobacteriia</taxon>
        <taxon>Sphingobacteriales</taxon>
        <taxon>Sphingobacteriaceae</taxon>
        <taxon>Pedobacter</taxon>
    </lineage>
</organism>
<evidence type="ECO:0000313" key="1">
    <source>
        <dbReference type="EMBL" id="SHE74477.1"/>
    </source>
</evidence>
<dbReference type="EMBL" id="FQUQ01000001">
    <property type="protein sequence ID" value="SHE74477.1"/>
    <property type="molecule type" value="Genomic_DNA"/>
</dbReference>
<reference evidence="2" key="1">
    <citation type="submission" date="2016-11" db="EMBL/GenBank/DDBJ databases">
        <authorList>
            <person name="Varghese N."/>
            <person name="Submissions S."/>
        </authorList>
    </citation>
    <scope>NUCLEOTIDE SEQUENCE [LARGE SCALE GENOMIC DNA]</scope>
    <source>
        <strain evidence="2">DSM 16990</strain>
    </source>
</reference>
<dbReference type="Proteomes" id="UP000184287">
    <property type="component" value="Unassembled WGS sequence"/>
</dbReference>
<gene>
    <name evidence="1" type="ORF">SAMN04488522_1011079</name>
</gene>
<accession>A0A1M4VZV2</accession>